<name>A0A1R2AVV4_9CILI</name>
<reference evidence="3 4" key="1">
    <citation type="submission" date="2016-11" db="EMBL/GenBank/DDBJ databases">
        <title>The macronuclear genome of Stentor coeruleus: a giant cell with tiny introns.</title>
        <authorList>
            <person name="Slabodnick M."/>
            <person name="Ruby J.G."/>
            <person name="Reiff S.B."/>
            <person name="Swart E.C."/>
            <person name="Gosai S."/>
            <person name="Prabakaran S."/>
            <person name="Witkowska E."/>
            <person name="Larue G.E."/>
            <person name="Fisher S."/>
            <person name="Freeman R.M."/>
            <person name="Gunawardena J."/>
            <person name="Chu W."/>
            <person name="Stover N.A."/>
            <person name="Gregory B.D."/>
            <person name="Nowacki M."/>
            <person name="Derisi J."/>
            <person name="Roy S.W."/>
            <person name="Marshall W.F."/>
            <person name="Sood P."/>
        </authorList>
    </citation>
    <scope>NUCLEOTIDE SEQUENCE [LARGE SCALE GENOMIC DNA]</scope>
    <source>
        <strain evidence="3">WM001</strain>
    </source>
</reference>
<dbReference type="SMART" id="SM00355">
    <property type="entry name" value="ZnF_C2H2"/>
    <property type="match status" value="2"/>
</dbReference>
<keyword evidence="4" id="KW-1185">Reference proteome</keyword>
<dbReference type="Gene3D" id="3.30.160.60">
    <property type="entry name" value="Classic Zinc Finger"/>
    <property type="match status" value="2"/>
</dbReference>
<evidence type="ECO:0000259" key="2">
    <source>
        <dbReference type="PROSITE" id="PS50157"/>
    </source>
</evidence>
<evidence type="ECO:0000313" key="4">
    <source>
        <dbReference type="Proteomes" id="UP000187209"/>
    </source>
</evidence>
<accession>A0A1R2AVV4</accession>
<dbReference type="InterPro" id="IPR036236">
    <property type="entry name" value="Znf_C2H2_sf"/>
</dbReference>
<dbReference type="SUPFAM" id="SSF57667">
    <property type="entry name" value="beta-beta-alpha zinc fingers"/>
    <property type="match status" value="1"/>
</dbReference>
<feature type="domain" description="C2H2-type" evidence="2">
    <location>
        <begin position="42"/>
        <end position="66"/>
    </location>
</feature>
<sequence length="146" mass="16993">MVKREISLTPIKCSYPNCRKLLSSKYNLKRHIEFCHQGLRPHECSICFKRFSSKQNKLEHIRLEHSYSIHPIAESNVSDMIIKSDIKIPKLSVLLRRSYDPDIRPLSKIERVYLFPDNSESIYLPEVGNKQIDGVVLPRFAGINKV</sequence>
<comment type="caution">
    <text evidence="3">The sequence shown here is derived from an EMBL/GenBank/DDBJ whole genome shotgun (WGS) entry which is preliminary data.</text>
</comment>
<proteinExistence type="predicted"/>
<dbReference type="AlphaFoldDB" id="A0A1R2AVV4"/>
<evidence type="ECO:0000256" key="1">
    <source>
        <dbReference type="PROSITE-ProRule" id="PRU00042"/>
    </source>
</evidence>
<keyword evidence="1" id="KW-0479">Metal-binding</keyword>
<keyword evidence="1" id="KW-0862">Zinc</keyword>
<protein>
    <recommendedName>
        <fullName evidence="2">C2H2-type domain-containing protein</fullName>
    </recommendedName>
</protein>
<dbReference type="OrthoDB" id="8630045at2759"/>
<feature type="domain" description="C2H2-type" evidence="2">
    <location>
        <begin position="11"/>
        <end position="41"/>
    </location>
</feature>
<dbReference type="Proteomes" id="UP000187209">
    <property type="component" value="Unassembled WGS sequence"/>
</dbReference>
<gene>
    <name evidence="3" type="ORF">SteCoe_33998</name>
</gene>
<organism evidence="3 4">
    <name type="scientific">Stentor coeruleus</name>
    <dbReference type="NCBI Taxonomy" id="5963"/>
    <lineage>
        <taxon>Eukaryota</taxon>
        <taxon>Sar</taxon>
        <taxon>Alveolata</taxon>
        <taxon>Ciliophora</taxon>
        <taxon>Postciliodesmatophora</taxon>
        <taxon>Heterotrichea</taxon>
        <taxon>Heterotrichida</taxon>
        <taxon>Stentoridae</taxon>
        <taxon>Stentor</taxon>
    </lineage>
</organism>
<dbReference type="PROSITE" id="PS50157">
    <property type="entry name" value="ZINC_FINGER_C2H2_2"/>
    <property type="match status" value="2"/>
</dbReference>
<dbReference type="PROSITE" id="PS00028">
    <property type="entry name" value="ZINC_FINGER_C2H2_1"/>
    <property type="match status" value="2"/>
</dbReference>
<dbReference type="EMBL" id="MPUH01001318">
    <property type="protein sequence ID" value="OMJ68520.1"/>
    <property type="molecule type" value="Genomic_DNA"/>
</dbReference>
<dbReference type="GO" id="GO:0008270">
    <property type="term" value="F:zinc ion binding"/>
    <property type="evidence" value="ECO:0007669"/>
    <property type="project" value="UniProtKB-KW"/>
</dbReference>
<dbReference type="InterPro" id="IPR013087">
    <property type="entry name" value="Znf_C2H2_type"/>
</dbReference>
<evidence type="ECO:0000313" key="3">
    <source>
        <dbReference type="EMBL" id="OMJ68520.1"/>
    </source>
</evidence>
<keyword evidence="1" id="KW-0863">Zinc-finger</keyword>